<dbReference type="EMBL" id="CP097966">
    <property type="protein sequence ID" value="URQ63622.1"/>
    <property type="molecule type" value="Genomic_DNA"/>
</dbReference>
<dbReference type="CDD" id="cd00419">
    <property type="entry name" value="Ferrochelatase_C"/>
    <property type="match status" value="1"/>
</dbReference>
<dbReference type="AlphaFoldDB" id="A0A9Q8U3G8"/>
<keyword evidence="5 7" id="KW-0627">Porphyrin biosynthesis</keyword>
<dbReference type="GO" id="GO:0004325">
    <property type="term" value="F:ferrochelatase activity"/>
    <property type="evidence" value="ECO:0007669"/>
    <property type="project" value="UniProtKB-UniRule"/>
</dbReference>
<reference evidence="9" key="1">
    <citation type="submission" date="2022-05" db="EMBL/GenBank/DDBJ databases">
        <title>Single-amplified genomics reveal most streamlined microbe among free-living bacteria.</title>
        <authorList>
            <person name="Roda-Garcia J."/>
            <person name="Haro-Moreno J.M."/>
            <person name="Rodriguez-Valera F."/>
            <person name="Almagro-Moreno S."/>
            <person name="Lopez-Perez M."/>
        </authorList>
    </citation>
    <scope>NUCLEOTIDE SEQUENCE</scope>
    <source>
        <strain evidence="9">TMED112-D2-2</strain>
    </source>
</reference>
<evidence type="ECO:0000256" key="5">
    <source>
        <dbReference type="ARBA" id="ARBA00023244"/>
    </source>
</evidence>
<comment type="function">
    <text evidence="7">Catalyzes the ferrous insertion into protoporphyrin IX.</text>
</comment>
<evidence type="ECO:0000256" key="6">
    <source>
        <dbReference type="ARBA" id="ARBA00024536"/>
    </source>
</evidence>
<dbReference type="Proteomes" id="UP001056381">
    <property type="component" value="Chromosome"/>
</dbReference>
<dbReference type="PANTHER" id="PTHR11108">
    <property type="entry name" value="FERROCHELATASE"/>
    <property type="match status" value="1"/>
</dbReference>
<dbReference type="GO" id="GO:0005737">
    <property type="term" value="C:cytoplasm"/>
    <property type="evidence" value="ECO:0007669"/>
    <property type="project" value="UniProtKB-SubCell"/>
</dbReference>
<dbReference type="GO" id="GO:0006783">
    <property type="term" value="P:heme biosynthetic process"/>
    <property type="evidence" value="ECO:0007669"/>
    <property type="project" value="UniProtKB-UniRule"/>
</dbReference>
<keyword evidence="3 7" id="KW-0350">Heme biosynthesis</keyword>
<organism evidence="9 10">
    <name type="scientific">SAR86 cluster bacterium</name>
    <dbReference type="NCBI Taxonomy" id="2030880"/>
    <lineage>
        <taxon>Bacteria</taxon>
        <taxon>Pseudomonadati</taxon>
        <taxon>Pseudomonadota</taxon>
        <taxon>Gammaproteobacteria</taxon>
        <taxon>SAR86 cluster</taxon>
    </lineage>
</organism>
<evidence type="ECO:0000256" key="8">
    <source>
        <dbReference type="RuleBase" id="RU004185"/>
    </source>
</evidence>
<evidence type="ECO:0000256" key="3">
    <source>
        <dbReference type="ARBA" id="ARBA00023133"/>
    </source>
</evidence>
<keyword evidence="7" id="KW-0963">Cytoplasm</keyword>
<dbReference type="InterPro" id="IPR001015">
    <property type="entry name" value="Ferrochelatase"/>
</dbReference>
<dbReference type="CDD" id="cd03411">
    <property type="entry name" value="Ferrochelatase_N"/>
    <property type="match status" value="1"/>
</dbReference>
<comment type="catalytic activity">
    <reaction evidence="7">
        <text>heme b + 2 H(+) = protoporphyrin IX + Fe(2+)</text>
        <dbReference type="Rhea" id="RHEA:22584"/>
        <dbReference type="ChEBI" id="CHEBI:15378"/>
        <dbReference type="ChEBI" id="CHEBI:29033"/>
        <dbReference type="ChEBI" id="CHEBI:57306"/>
        <dbReference type="ChEBI" id="CHEBI:60344"/>
        <dbReference type="EC" id="4.98.1.1"/>
    </reaction>
</comment>
<gene>
    <name evidence="7 9" type="primary">hemH</name>
    <name evidence="9" type="ORF">M9B40_02345</name>
</gene>
<evidence type="ECO:0000256" key="4">
    <source>
        <dbReference type="ARBA" id="ARBA00023239"/>
    </source>
</evidence>
<evidence type="ECO:0000313" key="9">
    <source>
        <dbReference type="EMBL" id="URQ63622.1"/>
    </source>
</evidence>
<name>A0A9Q8U3G8_9GAMM</name>
<dbReference type="SUPFAM" id="SSF53800">
    <property type="entry name" value="Chelatase"/>
    <property type="match status" value="1"/>
</dbReference>
<dbReference type="EC" id="4.98.1.1" evidence="7"/>
<dbReference type="Gene3D" id="3.40.50.1400">
    <property type="match status" value="2"/>
</dbReference>
<feature type="binding site" evidence="7">
    <location>
        <position position="293"/>
    </location>
    <ligand>
        <name>Fe(2+)</name>
        <dbReference type="ChEBI" id="CHEBI:29033"/>
    </ligand>
</feature>
<accession>A0A9Q8U3G8</accession>
<evidence type="ECO:0000256" key="1">
    <source>
        <dbReference type="ARBA" id="ARBA00007718"/>
    </source>
</evidence>
<feature type="binding site" evidence="7">
    <location>
        <position position="193"/>
    </location>
    <ligand>
        <name>Fe(2+)</name>
        <dbReference type="ChEBI" id="CHEBI:29033"/>
    </ligand>
</feature>
<dbReference type="InterPro" id="IPR033659">
    <property type="entry name" value="Ferrochelatase_N"/>
</dbReference>
<comment type="similarity">
    <text evidence="1 7 8">Belongs to the ferrochelatase family.</text>
</comment>
<dbReference type="InterPro" id="IPR033644">
    <property type="entry name" value="Ferrochelatase_C"/>
</dbReference>
<sequence>MNTSKKALLMLNLGTPDSPGVIDVGKYLSEFLTDSRMINIPSLLRYLLVNLIIVPTRSFSSSKGYKELWTKRGSPLKFHMEDLVKKVSKKLYKSHEVFYAMRYKNPSINSVLKKIEKKGFNEIILFPIFPQYSSATTGSFLEKTFKEISSWTVIPKITTIDQFYDNPKFINAFVENIKKFDLKKYDKVIFSYHGLPVSQLNDVYEEGLCSDRDCEKGVHGDNHYCYKATCFETTKLINKKLKLPNKKIVTSFQSRLDSGWVKPFSDKVIKDLAESGAKSLLVVSPSFTIDCLETVVEIGSEYKELFEEYGGQKLDYVPSLNSNDGWVECIIDLVK</sequence>
<dbReference type="HAMAP" id="MF_00323">
    <property type="entry name" value="Ferrochelatase"/>
    <property type="match status" value="1"/>
</dbReference>
<evidence type="ECO:0000313" key="10">
    <source>
        <dbReference type="Proteomes" id="UP001056381"/>
    </source>
</evidence>
<keyword evidence="7" id="KW-0479">Metal-binding</keyword>
<comment type="subcellular location">
    <subcellularLocation>
        <location evidence="7">Cytoplasm</location>
    </subcellularLocation>
</comment>
<evidence type="ECO:0000256" key="7">
    <source>
        <dbReference type="HAMAP-Rule" id="MF_00323"/>
    </source>
</evidence>
<evidence type="ECO:0000256" key="2">
    <source>
        <dbReference type="ARBA" id="ARBA00023004"/>
    </source>
</evidence>
<keyword evidence="10" id="KW-1185">Reference proteome</keyword>
<dbReference type="NCBIfam" id="TIGR00109">
    <property type="entry name" value="hemH"/>
    <property type="match status" value="1"/>
</dbReference>
<dbReference type="GO" id="GO:0046872">
    <property type="term" value="F:metal ion binding"/>
    <property type="evidence" value="ECO:0007669"/>
    <property type="project" value="UniProtKB-KW"/>
</dbReference>
<keyword evidence="2 7" id="KW-0408">Iron</keyword>
<proteinExistence type="inferred from homology"/>
<protein>
    <recommendedName>
        <fullName evidence="7">Ferrochelatase</fullName>
        <ecNumber evidence="7">4.98.1.1</ecNumber>
    </recommendedName>
    <alternativeName>
        <fullName evidence="7">Heme synthase</fullName>
    </alternativeName>
    <alternativeName>
        <fullName evidence="7">Protoheme ferro-lyase</fullName>
    </alternativeName>
</protein>
<keyword evidence="4 7" id="KW-0456">Lyase</keyword>
<dbReference type="PANTHER" id="PTHR11108:SF1">
    <property type="entry name" value="FERROCHELATASE, MITOCHONDRIAL"/>
    <property type="match status" value="1"/>
</dbReference>
<comment type="pathway">
    <text evidence="7">Porphyrin-containing compound metabolism; protoheme biosynthesis; protoheme from protoporphyrin-IX: step 1/1.</text>
</comment>
<comment type="catalytic activity">
    <reaction evidence="6">
        <text>Fe-coproporphyrin III + 2 H(+) = coproporphyrin III + Fe(2+)</text>
        <dbReference type="Rhea" id="RHEA:49572"/>
        <dbReference type="ChEBI" id="CHEBI:15378"/>
        <dbReference type="ChEBI" id="CHEBI:29033"/>
        <dbReference type="ChEBI" id="CHEBI:68438"/>
        <dbReference type="ChEBI" id="CHEBI:131725"/>
        <dbReference type="EC" id="4.99.1.9"/>
    </reaction>
    <physiologicalReaction direction="right-to-left" evidence="6">
        <dbReference type="Rhea" id="RHEA:49574"/>
    </physiologicalReaction>
</comment>
<dbReference type="Pfam" id="PF00762">
    <property type="entry name" value="Ferrochelatase"/>
    <property type="match status" value="1"/>
</dbReference>